<dbReference type="PANTHER" id="PTHR36111:SF2">
    <property type="entry name" value="INNER MEMBRANE PROTEIN"/>
    <property type="match status" value="1"/>
</dbReference>
<evidence type="ECO:0000256" key="1">
    <source>
        <dbReference type="SAM" id="Phobius"/>
    </source>
</evidence>
<dbReference type="InterPro" id="IPR007563">
    <property type="entry name" value="DUF554"/>
</dbReference>
<dbReference type="Proteomes" id="UP000294682">
    <property type="component" value="Unassembled WGS sequence"/>
</dbReference>
<reference evidence="2 3" key="1">
    <citation type="submission" date="2019-03" db="EMBL/GenBank/DDBJ databases">
        <title>Genomic Encyclopedia of Type Strains, Phase IV (KMG-IV): sequencing the most valuable type-strain genomes for metagenomic binning, comparative biology and taxonomic classification.</title>
        <authorList>
            <person name="Goeker M."/>
        </authorList>
    </citation>
    <scope>NUCLEOTIDE SEQUENCE [LARGE SCALE GENOMIC DNA]</scope>
    <source>
        <strain evidence="2 3">DSM 100433</strain>
    </source>
</reference>
<proteinExistence type="predicted"/>
<dbReference type="AlphaFoldDB" id="A0A9X8UHE8"/>
<evidence type="ECO:0008006" key="4">
    <source>
        <dbReference type="Google" id="ProtNLM"/>
    </source>
</evidence>
<name>A0A9X8UHE8_9FIRM</name>
<comment type="caution">
    <text evidence="2">The sequence shown here is derived from an EMBL/GenBank/DDBJ whole genome shotgun (WGS) entry which is preliminary data.</text>
</comment>
<keyword evidence="1" id="KW-0472">Membrane</keyword>
<keyword evidence="1" id="KW-1133">Transmembrane helix</keyword>
<dbReference type="OrthoDB" id="9797976at2"/>
<dbReference type="EMBL" id="SLUK01000013">
    <property type="protein sequence ID" value="TCL41540.1"/>
    <property type="molecule type" value="Genomic_DNA"/>
</dbReference>
<accession>A0A9X8UHE8</accession>
<sequence length="238" mass="24410">MLGEVINALGILLGGAIGLLVGRKMNEGVQTGLSKALGLSVLVVGLNGVISNMFTVEGGKPQSAGELLLVCSLAIGTLAGEALRLEERITAFSRRIEGRFRMSGFTAGFVSASTLFCVGAMGVVGSLSAGLTGDISILVTKSLMDMAFSVVLAGSLGSGVLASAVPVFLYQGAICLLAGQLRSVLVGELLRDISVTGFALIICIGLNYAADAKIRVANMLPALLVPPLWHVIRGILPL</sequence>
<keyword evidence="1" id="KW-0812">Transmembrane</keyword>
<feature type="transmembrane region" description="Helical" evidence="1">
    <location>
        <begin position="36"/>
        <end position="55"/>
    </location>
</feature>
<feature type="transmembrane region" description="Helical" evidence="1">
    <location>
        <begin position="67"/>
        <end position="85"/>
    </location>
</feature>
<feature type="transmembrane region" description="Helical" evidence="1">
    <location>
        <begin position="105"/>
        <end position="127"/>
    </location>
</feature>
<dbReference type="Pfam" id="PF04474">
    <property type="entry name" value="DUF554"/>
    <property type="match status" value="1"/>
</dbReference>
<evidence type="ECO:0000313" key="2">
    <source>
        <dbReference type="EMBL" id="TCL41540.1"/>
    </source>
</evidence>
<gene>
    <name evidence="2" type="ORF">EDD78_11313</name>
</gene>
<keyword evidence="3" id="KW-1185">Reference proteome</keyword>
<evidence type="ECO:0000313" key="3">
    <source>
        <dbReference type="Proteomes" id="UP000294682"/>
    </source>
</evidence>
<dbReference type="RefSeq" id="WP_079697937.1">
    <property type="nucleotide sequence ID" value="NZ_JADNAH010000020.1"/>
</dbReference>
<feature type="transmembrane region" description="Helical" evidence="1">
    <location>
        <begin position="189"/>
        <end position="210"/>
    </location>
</feature>
<dbReference type="PANTHER" id="PTHR36111">
    <property type="entry name" value="INNER MEMBRANE PROTEIN-RELATED"/>
    <property type="match status" value="1"/>
</dbReference>
<protein>
    <recommendedName>
        <fullName evidence="4">DUF554 domain-containing protein</fullName>
    </recommendedName>
</protein>
<feature type="transmembrane region" description="Helical" evidence="1">
    <location>
        <begin position="6"/>
        <end position="24"/>
    </location>
</feature>
<feature type="transmembrane region" description="Helical" evidence="1">
    <location>
        <begin position="147"/>
        <end position="177"/>
    </location>
</feature>
<organism evidence="2 3">
    <name type="scientific">Harryflintia acetispora</name>
    <dbReference type="NCBI Taxonomy" id="1849041"/>
    <lineage>
        <taxon>Bacteria</taxon>
        <taxon>Bacillati</taxon>
        <taxon>Bacillota</taxon>
        <taxon>Clostridia</taxon>
        <taxon>Eubacteriales</taxon>
        <taxon>Oscillospiraceae</taxon>
        <taxon>Harryflintia</taxon>
    </lineage>
</organism>